<sequence>MPCWNEKKGVADLGASPAAAPSELASAQAEIVMPLRLEDGQARAGSGSYFVKASLADKRAPGLGKAGTGGVAFRLLRLVGRPQPAKPKVQSHLAESHRRKVALAFPSLPAISLSPSSSSSSSSSSLLLVVPRRASSSLVAVPWQSRSPPSPGSVAGSVAARAPPSSQSLPPPRHPHPRSTTSRPRRSAFAHSLTIRSCHPFSHPFDLAIDVAQKLARTRSASLIWRRQARVSHSPCSNWLLSARSEFNSASVPPTCAASRDDARVPSRHAQFISFGFISSLARSQCTRIQQSNGCARALARSAHRRRSTPSDPQRPHQPASHHHQLKLSSAHPIRSLSASATTAEQPLFGFPF</sequence>
<evidence type="ECO:0000313" key="2">
    <source>
        <dbReference type="EMBL" id="ETS64310.1"/>
    </source>
</evidence>
<proteinExistence type="predicted"/>
<evidence type="ECO:0000313" key="3">
    <source>
        <dbReference type="Proteomes" id="UP000019462"/>
    </source>
</evidence>
<comment type="caution">
    <text evidence="2">The sequence shown here is derived from an EMBL/GenBank/DDBJ whole genome shotgun (WGS) entry which is preliminary data.</text>
</comment>
<keyword evidence="3" id="KW-1185">Reference proteome</keyword>
<gene>
    <name evidence="2" type="ORF">PaG_01154</name>
</gene>
<dbReference type="Proteomes" id="UP000019462">
    <property type="component" value="Unassembled WGS sequence"/>
</dbReference>
<protein>
    <submittedName>
        <fullName evidence="2">Uncharacterized protein</fullName>
    </submittedName>
</protein>
<name>W3VS43_MOEAP</name>
<evidence type="ECO:0000256" key="1">
    <source>
        <dbReference type="SAM" id="MobiDB-lite"/>
    </source>
</evidence>
<dbReference type="AlphaFoldDB" id="W3VS43"/>
<feature type="compositionally biased region" description="Basic residues" evidence="1">
    <location>
        <begin position="173"/>
        <end position="187"/>
    </location>
</feature>
<organism evidence="2 3">
    <name type="scientific">Moesziomyces aphidis</name>
    <name type="common">Pseudozyma aphidis</name>
    <dbReference type="NCBI Taxonomy" id="84754"/>
    <lineage>
        <taxon>Eukaryota</taxon>
        <taxon>Fungi</taxon>
        <taxon>Dikarya</taxon>
        <taxon>Basidiomycota</taxon>
        <taxon>Ustilaginomycotina</taxon>
        <taxon>Ustilaginomycetes</taxon>
        <taxon>Ustilaginales</taxon>
        <taxon>Ustilaginaceae</taxon>
        <taxon>Moesziomyces</taxon>
    </lineage>
</organism>
<feature type="region of interest" description="Disordered" evidence="1">
    <location>
        <begin position="140"/>
        <end position="187"/>
    </location>
</feature>
<dbReference type="EMBL" id="AWNI01000006">
    <property type="protein sequence ID" value="ETS64310.1"/>
    <property type="molecule type" value="Genomic_DNA"/>
</dbReference>
<reference evidence="2 3" key="1">
    <citation type="journal article" date="2014" name="Genome Announc.">
        <title>Genome sequence of the basidiomycetous fungus Pseudozyma aphidis DSM70725, an efficient producer of biosurfactant mannosylerythritol lipids.</title>
        <authorList>
            <person name="Lorenz S."/>
            <person name="Guenther M."/>
            <person name="Grumaz C."/>
            <person name="Rupp S."/>
            <person name="Zibek S."/>
            <person name="Sohn K."/>
        </authorList>
    </citation>
    <scope>NUCLEOTIDE SEQUENCE [LARGE SCALE GENOMIC DNA]</scope>
    <source>
        <strain evidence="3">ATCC 32657 / CBS 517.83 / DSM 70725 / JCM 10318 / NBRC 10182 / NRRL Y-7954 / St-0401</strain>
    </source>
</reference>
<feature type="region of interest" description="Disordered" evidence="1">
    <location>
        <begin position="297"/>
        <end position="328"/>
    </location>
</feature>
<feature type="compositionally biased region" description="Low complexity" evidence="1">
    <location>
        <begin position="140"/>
        <end position="168"/>
    </location>
</feature>
<dbReference type="HOGENOM" id="CLU_785561_0_0_1"/>
<accession>W3VS43</accession>